<protein>
    <submittedName>
        <fullName evidence="2">Uncharacterized protein</fullName>
    </submittedName>
</protein>
<sequence length="893" mass="95554">MFIKAKAVDKTKAAAFDRGHFALSSGVALAELPKRSYYYEGERRDTEVDAARSGSSSSSVSSSRCSSPNTVNSQCRAAVSRPNQGSSESDGDMSDDEEVVRRARAATQALFRSSRPASAAVSNFARCEGVWIAAPPNARLEKYLRGRTSFSLPIQQSGLTASAPTPSSCPTTVWGTSSSTEKNLSQPQKGDYHKNHIPEASSTPSDVSGVANNASIASRILPSAMERALQWHTTNSEFQQLMTLLAQDVQREQHDDLPPAAVSVANPSAEKVWPQSLTSSSITRPTSTRTYAPPSRAFAALEDKALEQLYEDWCLQRGRDDEEEGNGGHASGDTAAIASNVFIAADHRAAAFSVAAWTAHQSSSTLLRQDSAAMSGVGTAASSHRVSDAPFTWEELLQSEVTRRNTRHAPAYGLGSSAMLSNPAALADQATRGLQRFLQSVACVERLVCDSRFMRSVAMFLYEHHKVFLPHYRLVATPPKAAQDAAISNEGEDLHVDFSAHVGVEHSHAEHHVYEEFGERVSAALLSVLTYHVPGFDEAEFVEALYDTPATCVTTEDAGAASVDGPGFGGLQNVLSFPAWRLLLAMSGFESFFLWIMDYIYEEYDLDSGSEGDAPSVAVAGVRGLRALIRSTYNRPAAASADDMPDVDMQKGAVPPSATRQQETPLHTPNPPVSADTSDSLGPRPASEPQHSSLQPSPSTPRLSHTLPPSAMAALSVRASLLSSERGSGARLRKFFPTPPASTEKASGGLNDIGVPPYRRRETTYPGRDLPPITPKANSMMSASGNMTARFGELSSSASDVGSAPPPLRSERNLEQPSVASSTHASTFSTHAQAQAVHPLALNTSTGVPLQVADVSTAQRGGTTRGKPRFSSRPHTKASTAQKQKPQIPRLNR</sequence>
<feature type="compositionally biased region" description="Acidic residues" evidence="1">
    <location>
        <begin position="89"/>
        <end position="98"/>
    </location>
</feature>
<proteinExistence type="predicted"/>
<evidence type="ECO:0000313" key="3">
    <source>
        <dbReference type="Proteomes" id="UP000063063"/>
    </source>
</evidence>
<dbReference type="AlphaFoldDB" id="A0A088RY36"/>
<dbReference type="OrthoDB" id="249037at2759"/>
<dbReference type="eggNOG" id="ENOG502S692">
    <property type="taxonomic scope" value="Eukaryota"/>
</dbReference>
<feature type="compositionally biased region" description="Polar residues" evidence="1">
    <location>
        <begin position="200"/>
        <end position="209"/>
    </location>
</feature>
<reference evidence="2 3" key="1">
    <citation type="journal article" date="2015" name="Sci. Rep.">
        <title>The genome of Leishmania panamensis: insights into genomics of the L. (Viannia) subgenus.</title>
        <authorList>
            <person name="Llanes A."/>
            <person name="Restrepo C.M."/>
            <person name="Vecchio G.D."/>
            <person name="Anguizola F.J."/>
            <person name="Lleonart R."/>
        </authorList>
    </citation>
    <scope>NUCLEOTIDE SEQUENCE [LARGE SCALE GENOMIC DNA]</scope>
    <source>
        <strain evidence="2 3">MHOM/PA/94/PSC-1</strain>
    </source>
</reference>
<feature type="region of interest" description="Disordered" evidence="1">
    <location>
        <begin position="731"/>
        <end position="775"/>
    </location>
</feature>
<feature type="region of interest" description="Disordered" evidence="1">
    <location>
        <begin position="853"/>
        <end position="893"/>
    </location>
</feature>
<keyword evidence="3" id="KW-1185">Reference proteome</keyword>
<evidence type="ECO:0000313" key="2">
    <source>
        <dbReference type="EMBL" id="AIO00924.1"/>
    </source>
</evidence>
<feature type="compositionally biased region" description="Basic residues" evidence="1">
    <location>
        <begin position="866"/>
        <end position="876"/>
    </location>
</feature>
<dbReference type="Proteomes" id="UP000063063">
    <property type="component" value="Chromosome 32"/>
</dbReference>
<dbReference type="RefSeq" id="XP_010701724.1">
    <property type="nucleotide sequence ID" value="XM_010703422.1"/>
</dbReference>
<evidence type="ECO:0000256" key="1">
    <source>
        <dbReference type="SAM" id="MobiDB-lite"/>
    </source>
</evidence>
<feature type="region of interest" description="Disordered" evidence="1">
    <location>
        <begin position="157"/>
        <end position="209"/>
    </location>
</feature>
<feature type="compositionally biased region" description="Low complexity" evidence="1">
    <location>
        <begin position="818"/>
        <end position="832"/>
    </location>
</feature>
<feature type="compositionally biased region" description="Polar residues" evidence="1">
    <location>
        <begin position="157"/>
        <end position="188"/>
    </location>
</feature>
<feature type="region of interest" description="Disordered" evidence="1">
    <location>
        <begin position="794"/>
        <end position="832"/>
    </location>
</feature>
<name>A0A088RY36_LEIPA</name>
<feature type="compositionally biased region" description="Polar residues" evidence="1">
    <location>
        <begin position="658"/>
        <end position="667"/>
    </location>
</feature>
<dbReference type="VEuPathDB" id="TriTrypDB:LPMP_320370"/>
<feature type="region of interest" description="Disordered" evidence="1">
    <location>
        <begin position="48"/>
        <end position="100"/>
    </location>
</feature>
<dbReference type="KEGG" id="lpan:LPMP_320370"/>
<dbReference type="EMBL" id="CP009401">
    <property type="protein sequence ID" value="AIO00924.1"/>
    <property type="molecule type" value="Genomic_DNA"/>
</dbReference>
<feature type="compositionally biased region" description="Low complexity" evidence="1">
    <location>
        <begin position="53"/>
        <end position="67"/>
    </location>
</feature>
<dbReference type="GeneID" id="22577778"/>
<feature type="compositionally biased region" description="Polar residues" evidence="1">
    <location>
        <begin position="689"/>
        <end position="703"/>
    </location>
</feature>
<feature type="compositionally biased region" description="Polar residues" evidence="1">
    <location>
        <begin position="853"/>
        <end position="862"/>
    </location>
</feature>
<feature type="region of interest" description="Disordered" evidence="1">
    <location>
        <begin position="637"/>
        <end position="707"/>
    </location>
</feature>
<gene>
    <name evidence="2" type="ORF">LPMP_320370</name>
</gene>
<organism evidence="2 3">
    <name type="scientific">Leishmania panamensis</name>
    <dbReference type="NCBI Taxonomy" id="5679"/>
    <lineage>
        <taxon>Eukaryota</taxon>
        <taxon>Discoba</taxon>
        <taxon>Euglenozoa</taxon>
        <taxon>Kinetoplastea</taxon>
        <taxon>Metakinetoplastina</taxon>
        <taxon>Trypanosomatida</taxon>
        <taxon>Trypanosomatidae</taxon>
        <taxon>Leishmaniinae</taxon>
        <taxon>Leishmania</taxon>
        <taxon>Leishmania guyanensis species complex</taxon>
    </lineage>
</organism>
<dbReference type="VEuPathDB" id="TriTrypDB:LPAL13_320008500"/>
<accession>A0A088RY36</accession>